<dbReference type="Pfam" id="PF02687">
    <property type="entry name" value="FtsX"/>
    <property type="match status" value="2"/>
</dbReference>
<sequence>MSAPGAGWRAGWGMALRVAWRDVRRHKARSALVLALIALPVLLVSSGAIVVMTADVRGAERIGRELGDVAQAQIWSEGTEQVLQLPDPREGVNFVGGDGSSRKLPGATELAALLGDDRPVQQLLSSSSTVLLPDGAPSLVDVREGEWSDPLLAGLVEVVDGRLPGAPDEVVVTEELLAAGFDIGSAFPVSGVEPAPSVVGVVRDATDVNNTIAYGPPGSLLAADAPERDQWWGTTWLVGGDPVTWDEVLELNDEKFVVFSRAVVTDPPPDSEVPYKEDEGMYSSSAEQVEYMAVVAMIITMVLLEVVLLAGPAFAVMARHHTRTLALVAASGGTPRQARRVILAAGVVLGFVATLAGLVLSVPVAAAVMPWAQGLMWERFGPFDVPWLVLLVVGAFGLASALLAAVVPAWLTSRQDVVAALAGRRSDGAPKLQVPVIGVLVLGLGVTGAVIGAQRQQDLGPVLMSASAVVTMIGMILVVPALVGLVARSARRLPLPMRYATRDAARHRTRTVPAIAAVAATVAGVVALGISVASDELENQETYMPMTALGTGLVTFDTELMEPGDEPPWDEIESAATTALPSAEVVRVRGAEEVYGHQSNSYWMIRNDRGRDLHLLESYGSSFGSSILVQDAPSDMTLSAAEREEIAAVLATGKAVVLGNREPRRAFEEVILVHRQWEGGEDRVVDRVTMPAEVVRVAGSPWAQVIVPTSLESRFADGAVKPIGLAVTSQLDAADERTLAGAVRDVSARAHLQVERGFQRDADVVVLIWVLGVVGALLMLAGTLTATFLSLADAKPDLATVSAVGGSPRTRRSVAASYALMIASVGAVLGALVGFVPGLALSRSMTVTDYGFAPTGPYLDVPWVLIGSLVVALPLFSAAVVWLFSRSRLPMVARID</sequence>
<feature type="transmembrane region" description="Helical" evidence="7">
    <location>
        <begin position="432"/>
        <end position="453"/>
    </location>
</feature>
<feature type="domain" description="ABC3 transporter permease C-terminal" evidence="8">
    <location>
        <begin position="770"/>
        <end position="885"/>
    </location>
</feature>
<dbReference type="EMBL" id="JADCSA010000006">
    <property type="protein sequence ID" value="MBE7324623.1"/>
    <property type="molecule type" value="Genomic_DNA"/>
</dbReference>
<dbReference type="PANTHER" id="PTHR30572">
    <property type="entry name" value="MEMBRANE COMPONENT OF TRANSPORTER-RELATED"/>
    <property type="match status" value="1"/>
</dbReference>
<feature type="transmembrane region" description="Helical" evidence="7">
    <location>
        <begin position="861"/>
        <end position="884"/>
    </location>
</feature>
<feature type="transmembrane region" description="Helical" evidence="7">
    <location>
        <begin position="387"/>
        <end position="411"/>
    </location>
</feature>
<feature type="transmembrane region" description="Helical" evidence="7">
    <location>
        <begin position="818"/>
        <end position="841"/>
    </location>
</feature>
<evidence type="ECO:0000256" key="4">
    <source>
        <dbReference type="ARBA" id="ARBA00022989"/>
    </source>
</evidence>
<feature type="transmembrane region" description="Helical" evidence="7">
    <location>
        <begin position="465"/>
        <end position="490"/>
    </location>
</feature>
<evidence type="ECO:0000256" key="1">
    <source>
        <dbReference type="ARBA" id="ARBA00004651"/>
    </source>
</evidence>
<comment type="subcellular location">
    <subcellularLocation>
        <location evidence="1">Cell membrane</location>
        <topology evidence="1">Multi-pass membrane protein</topology>
    </subcellularLocation>
</comment>
<organism evidence="9 10">
    <name type="scientific">Nocardioides malaquae</name>
    <dbReference type="NCBI Taxonomy" id="2773426"/>
    <lineage>
        <taxon>Bacteria</taxon>
        <taxon>Bacillati</taxon>
        <taxon>Actinomycetota</taxon>
        <taxon>Actinomycetes</taxon>
        <taxon>Propionibacteriales</taxon>
        <taxon>Nocardioidaceae</taxon>
        <taxon>Nocardioides</taxon>
    </lineage>
</organism>
<evidence type="ECO:0000259" key="8">
    <source>
        <dbReference type="Pfam" id="PF02687"/>
    </source>
</evidence>
<keyword evidence="2" id="KW-1003">Cell membrane</keyword>
<comment type="similarity">
    <text evidence="6">Belongs to the ABC-4 integral membrane protein family.</text>
</comment>
<dbReference type="RefSeq" id="WP_193637948.1">
    <property type="nucleotide sequence ID" value="NZ_JADCSA010000006.1"/>
</dbReference>
<dbReference type="Proteomes" id="UP000756387">
    <property type="component" value="Unassembled WGS sequence"/>
</dbReference>
<feature type="transmembrane region" description="Helical" evidence="7">
    <location>
        <begin position="341"/>
        <end position="367"/>
    </location>
</feature>
<dbReference type="PANTHER" id="PTHR30572:SF4">
    <property type="entry name" value="ABC TRANSPORTER PERMEASE YTRF"/>
    <property type="match status" value="1"/>
</dbReference>
<keyword evidence="4 7" id="KW-1133">Transmembrane helix</keyword>
<feature type="domain" description="ABC3 transporter permease C-terminal" evidence="8">
    <location>
        <begin position="297"/>
        <end position="415"/>
    </location>
</feature>
<feature type="transmembrane region" description="Helical" evidence="7">
    <location>
        <begin position="511"/>
        <end position="533"/>
    </location>
</feature>
<accession>A0ABR9RSR3</accession>
<evidence type="ECO:0000313" key="9">
    <source>
        <dbReference type="EMBL" id="MBE7324623.1"/>
    </source>
</evidence>
<evidence type="ECO:0000313" key="10">
    <source>
        <dbReference type="Proteomes" id="UP000756387"/>
    </source>
</evidence>
<keyword evidence="10" id="KW-1185">Reference proteome</keyword>
<reference evidence="9 10" key="1">
    <citation type="submission" date="2020-10" db="EMBL/GenBank/DDBJ databases">
        <title>Nocardioides sp. isolated from sludge.</title>
        <authorList>
            <person name="Zhang X."/>
        </authorList>
    </citation>
    <scope>NUCLEOTIDE SEQUENCE [LARGE SCALE GENOMIC DNA]</scope>
    <source>
        <strain evidence="9 10">Y6</strain>
    </source>
</reference>
<evidence type="ECO:0000256" key="2">
    <source>
        <dbReference type="ARBA" id="ARBA00022475"/>
    </source>
</evidence>
<dbReference type="InterPro" id="IPR050250">
    <property type="entry name" value="Macrolide_Exporter_MacB"/>
</dbReference>
<dbReference type="InterPro" id="IPR003838">
    <property type="entry name" value="ABC3_permease_C"/>
</dbReference>
<protein>
    <submittedName>
        <fullName evidence="9">FtsX-like permease family protein</fullName>
    </submittedName>
</protein>
<feature type="transmembrane region" description="Helical" evidence="7">
    <location>
        <begin position="766"/>
        <end position="789"/>
    </location>
</feature>
<evidence type="ECO:0000256" key="5">
    <source>
        <dbReference type="ARBA" id="ARBA00023136"/>
    </source>
</evidence>
<comment type="caution">
    <text evidence="9">The sequence shown here is derived from an EMBL/GenBank/DDBJ whole genome shotgun (WGS) entry which is preliminary data.</text>
</comment>
<evidence type="ECO:0000256" key="3">
    <source>
        <dbReference type="ARBA" id="ARBA00022692"/>
    </source>
</evidence>
<name>A0ABR9RSR3_9ACTN</name>
<feature type="transmembrane region" description="Helical" evidence="7">
    <location>
        <begin position="291"/>
        <end position="316"/>
    </location>
</feature>
<keyword evidence="5 7" id="KW-0472">Membrane</keyword>
<proteinExistence type="inferred from homology"/>
<keyword evidence="3 7" id="KW-0812">Transmembrane</keyword>
<evidence type="ECO:0000256" key="6">
    <source>
        <dbReference type="ARBA" id="ARBA00038076"/>
    </source>
</evidence>
<gene>
    <name evidence="9" type="ORF">IEQ44_08155</name>
</gene>
<evidence type="ECO:0000256" key="7">
    <source>
        <dbReference type="SAM" id="Phobius"/>
    </source>
</evidence>